<evidence type="ECO:0000313" key="1">
    <source>
        <dbReference type="EMBL" id="GAH65877.1"/>
    </source>
</evidence>
<reference evidence="1" key="1">
    <citation type="journal article" date="2014" name="Front. Microbiol.">
        <title>High frequency of phylogenetically diverse reductive dehalogenase-homologous genes in deep subseafloor sedimentary metagenomes.</title>
        <authorList>
            <person name="Kawai M."/>
            <person name="Futagami T."/>
            <person name="Toyoda A."/>
            <person name="Takaki Y."/>
            <person name="Nishi S."/>
            <person name="Hori S."/>
            <person name="Arai W."/>
            <person name="Tsubouchi T."/>
            <person name="Morono Y."/>
            <person name="Uchiyama I."/>
            <person name="Ito T."/>
            <person name="Fujiyama A."/>
            <person name="Inagaki F."/>
            <person name="Takami H."/>
        </authorList>
    </citation>
    <scope>NUCLEOTIDE SEQUENCE</scope>
    <source>
        <strain evidence="1">Expedition CK06-06</strain>
    </source>
</reference>
<feature type="non-terminal residue" evidence="1">
    <location>
        <position position="1"/>
    </location>
</feature>
<proteinExistence type="predicted"/>
<protein>
    <submittedName>
        <fullName evidence="1">Uncharacterized protein</fullName>
    </submittedName>
</protein>
<dbReference type="EMBL" id="BARU01031986">
    <property type="protein sequence ID" value="GAH65877.1"/>
    <property type="molecule type" value="Genomic_DNA"/>
</dbReference>
<sequence length="45" mass="4996">YYSALIKSINLFTNNILTMAGIMIKDATHYSPTLLYQSQAISAIT</sequence>
<accession>X1H909</accession>
<organism evidence="1">
    <name type="scientific">marine sediment metagenome</name>
    <dbReference type="NCBI Taxonomy" id="412755"/>
    <lineage>
        <taxon>unclassified sequences</taxon>
        <taxon>metagenomes</taxon>
        <taxon>ecological metagenomes</taxon>
    </lineage>
</organism>
<dbReference type="AlphaFoldDB" id="X1H909"/>
<gene>
    <name evidence="1" type="ORF">S03H2_50510</name>
</gene>
<name>X1H909_9ZZZZ</name>
<comment type="caution">
    <text evidence="1">The sequence shown here is derived from an EMBL/GenBank/DDBJ whole genome shotgun (WGS) entry which is preliminary data.</text>
</comment>